<dbReference type="SFLD" id="SFLDS00003">
    <property type="entry name" value="Haloacid_Dehalogenase"/>
    <property type="match status" value="1"/>
</dbReference>
<reference evidence="5 6" key="1">
    <citation type="journal article" date="2019" name="Mar. Drugs">
        <title>Comparative Genomics and CAZyme Genome Repertoires of Marine Zobellia amurskyensis KMM 3526(T) and Zobellia laminariae KMM 3676(T).</title>
        <authorList>
            <person name="Chernysheva N."/>
            <person name="Bystritskaya E."/>
            <person name="Stenkova A."/>
            <person name="Golovkin I."/>
            <person name="Nedashkovskaya O."/>
            <person name="Isaeva M."/>
        </authorList>
    </citation>
    <scope>NUCLEOTIDE SEQUENCE [LARGE SCALE GENOMIC DNA]</scope>
    <source>
        <strain evidence="5 6">KMM 3526</strain>
    </source>
</reference>
<evidence type="ECO:0000256" key="4">
    <source>
        <dbReference type="ARBA" id="ARBA00022842"/>
    </source>
</evidence>
<evidence type="ECO:0000256" key="2">
    <source>
        <dbReference type="ARBA" id="ARBA00022723"/>
    </source>
</evidence>
<dbReference type="NCBIfam" id="TIGR01549">
    <property type="entry name" value="HAD-SF-IA-v1"/>
    <property type="match status" value="1"/>
</dbReference>
<dbReference type="InterPro" id="IPR041492">
    <property type="entry name" value="HAD_2"/>
</dbReference>
<dbReference type="PANTHER" id="PTHR46470:SF2">
    <property type="entry name" value="GLYCERALDEHYDE 3-PHOSPHATE PHOSPHATASE"/>
    <property type="match status" value="1"/>
</dbReference>
<dbReference type="SFLD" id="SFLDG01129">
    <property type="entry name" value="C1.5:_HAD__Beta-PGM__Phosphata"/>
    <property type="match status" value="1"/>
</dbReference>
<organism evidence="5 6">
    <name type="scientific">Zobellia amurskyensis</name>
    <dbReference type="NCBI Taxonomy" id="248905"/>
    <lineage>
        <taxon>Bacteria</taxon>
        <taxon>Pseudomonadati</taxon>
        <taxon>Bacteroidota</taxon>
        <taxon>Flavobacteriia</taxon>
        <taxon>Flavobacteriales</taxon>
        <taxon>Flavobacteriaceae</taxon>
        <taxon>Zobellia</taxon>
    </lineage>
</organism>
<dbReference type="EMBL" id="RCNR01000027">
    <property type="protein sequence ID" value="MUH36906.1"/>
    <property type="molecule type" value="Genomic_DNA"/>
</dbReference>
<keyword evidence="2" id="KW-0479">Metal-binding</keyword>
<dbReference type="InterPro" id="IPR023214">
    <property type="entry name" value="HAD_sf"/>
</dbReference>
<evidence type="ECO:0000313" key="6">
    <source>
        <dbReference type="Proteomes" id="UP000540519"/>
    </source>
</evidence>
<comment type="cofactor">
    <cofactor evidence="1">
        <name>Mg(2+)</name>
        <dbReference type="ChEBI" id="CHEBI:18420"/>
    </cofactor>
</comment>
<dbReference type="Gene3D" id="1.10.150.520">
    <property type="match status" value="1"/>
</dbReference>
<evidence type="ECO:0000256" key="1">
    <source>
        <dbReference type="ARBA" id="ARBA00001946"/>
    </source>
</evidence>
<dbReference type="GO" id="GO:0016791">
    <property type="term" value="F:phosphatase activity"/>
    <property type="evidence" value="ECO:0007669"/>
    <property type="project" value="TreeGrafter"/>
</dbReference>
<keyword evidence="3 5" id="KW-0378">Hydrolase</keyword>
<dbReference type="Gene3D" id="3.40.50.1000">
    <property type="entry name" value="HAD superfamily/HAD-like"/>
    <property type="match status" value="1"/>
</dbReference>
<keyword evidence="6" id="KW-1185">Reference proteome</keyword>
<evidence type="ECO:0000256" key="3">
    <source>
        <dbReference type="ARBA" id="ARBA00022801"/>
    </source>
</evidence>
<comment type="caution">
    <text evidence="5">The sequence shown here is derived from an EMBL/GenBank/DDBJ whole genome shotgun (WGS) entry which is preliminary data.</text>
</comment>
<dbReference type="SUPFAM" id="SSF56784">
    <property type="entry name" value="HAD-like"/>
    <property type="match status" value="1"/>
</dbReference>
<protein>
    <submittedName>
        <fullName evidence="5">HAD family hydrolase</fullName>
    </submittedName>
</protein>
<accession>A0A7X3D2W8</accession>
<dbReference type="Proteomes" id="UP000540519">
    <property type="component" value="Unassembled WGS sequence"/>
</dbReference>
<dbReference type="InterPro" id="IPR051400">
    <property type="entry name" value="HAD-like_hydrolase"/>
</dbReference>
<evidence type="ECO:0000313" key="5">
    <source>
        <dbReference type="EMBL" id="MUH36906.1"/>
    </source>
</evidence>
<dbReference type="AlphaFoldDB" id="A0A7X3D2W8"/>
<proteinExistence type="predicted"/>
<dbReference type="PANTHER" id="PTHR46470">
    <property type="entry name" value="N-ACYLNEURAMINATE-9-PHOSPHATASE"/>
    <property type="match status" value="1"/>
</dbReference>
<dbReference type="GO" id="GO:0044281">
    <property type="term" value="P:small molecule metabolic process"/>
    <property type="evidence" value="ECO:0007669"/>
    <property type="project" value="UniProtKB-ARBA"/>
</dbReference>
<name>A0A7X3D2W8_9FLAO</name>
<dbReference type="GO" id="GO:0046872">
    <property type="term" value="F:metal ion binding"/>
    <property type="evidence" value="ECO:0007669"/>
    <property type="project" value="UniProtKB-KW"/>
</dbReference>
<dbReference type="OrthoDB" id="9809962at2"/>
<dbReference type="Pfam" id="PF13419">
    <property type="entry name" value="HAD_2"/>
    <property type="match status" value="1"/>
</dbReference>
<keyword evidence="4" id="KW-0460">Magnesium</keyword>
<dbReference type="RefSeq" id="WP_038233660.1">
    <property type="nucleotide sequence ID" value="NZ_RCNR01000027.1"/>
</dbReference>
<sequence>MDIKVDETTVVVFDLDDTLYNEIEYLRSAYSTIAKKLAPKQWENLFAQMFSMYRNKENVFEYLTITFKVDKEVLLSLYRNHNPIINTFEGVLPLLKSIKEKKGKLAVITDGRSKTQRAKLKALGIEAFFDKIIISEELGTEKPDRKNYLAIEQIFKNHNYCYVADNVRKDFISPNILGWNSIGLIDNGLNIHNDSFLYFTETNLPKVFVKNIKDINVR</sequence>
<dbReference type="InterPro" id="IPR006439">
    <property type="entry name" value="HAD-SF_hydro_IA"/>
</dbReference>
<gene>
    <name evidence="5" type="ORF">D9O36_13715</name>
</gene>
<dbReference type="InterPro" id="IPR036412">
    <property type="entry name" value="HAD-like_sf"/>
</dbReference>